<dbReference type="InterPro" id="IPR000700">
    <property type="entry name" value="PAS-assoc_C"/>
</dbReference>
<dbReference type="Gene3D" id="1.10.287.130">
    <property type="match status" value="1"/>
</dbReference>
<keyword evidence="9" id="KW-0175">Coiled coil</keyword>
<evidence type="ECO:0000256" key="7">
    <source>
        <dbReference type="ARBA" id="ARBA00022840"/>
    </source>
</evidence>
<dbReference type="SMART" id="SM00086">
    <property type="entry name" value="PAC"/>
    <property type="match status" value="2"/>
</dbReference>
<keyword evidence="8" id="KW-0902">Two-component regulatory system</keyword>
<keyword evidence="6" id="KW-0418">Kinase</keyword>
<dbReference type="InterPro" id="IPR003661">
    <property type="entry name" value="HisK_dim/P_dom"/>
</dbReference>
<sequence>MEQDTEGKYQLSQVPSLDALRTIDLEQDYHAILVDMRQDRDDSLQSIHYISQQQNKVALIALCRDHAQLQRYKEVIHHLDDYILADHLVDGELPTRITHAIRRRLKEQELLHEQTRLQSLLDNIPDAIFFKDRESRFTKVNKRMQTVYGKAHPSLLGKTDFDLFSEEHAQAAYNDEQQIIRDGQPIVGKLEKETFEDGHFNWVNTTKVPLKDEQGRIIGTMGISRDITELKKAQDTLAHERSLLKTIIEHALAGIFVKDLAGHYLVVNQRHVKYLGAQAEPEVIGKTLYDFFEQSEATRISATDQKIMQSGQSIENLIDYRQRPDGSELWLLTSKVPLRDELGRCIGLVGISLDMTEQKLAERNLKKAIKTLEETKLQLIEAEKLKTVGRLAAGVAHEVKNPLNVVALGAEYLEGQIEGPEEMLEVIQDMRHAIQKANHVIFELLDYSSPHKVAMELGNINEIISQVLALMRHNFNESCITVHEDLSGKIEPVKLDASKMEQVFINLFLNAISVMKKGGSLTVRTRAEQIKSAGDNVSSKLTECFRIGDTVILVEVLDTGSGLNKEAIQKAFDPFYSTKTTGEGTGLGLSVTRSIIEMHHGVMTLQNRTDTQGACVRIWLPASS</sequence>
<keyword evidence="3" id="KW-0597">Phosphoprotein</keyword>
<dbReference type="SUPFAM" id="SSF55874">
    <property type="entry name" value="ATPase domain of HSP90 chaperone/DNA topoisomerase II/histidine kinase"/>
    <property type="match status" value="1"/>
</dbReference>
<dbReference type="Pfam" id="PF08448">
    <property type="entry name" value="PAS_4"/>
    <property type="match status" value="2"/>
</dbReference>
<keyword evidence="14" id="KW-1185">Reference proteome</keyword>
<dbReference type="CDD" id="cd00082">
    <property type="entry name" value="HisKA"/>
    <property type="match status" value="1"/>
</dbReference>
<dbReference type="Pfam" id="PF00512">
    <property type="entry name" value="HisKA"/>
    <property type="match status" value="1"/>
</dbReference>
<comment type="catalytic activity">
    <reaction evidence="1">
        <text>ATP + protein L-histidine = ADP + protein N-phospho-L-histidine.</text>
        <dbReference type="EC" id="2.7.13.3"/>
    </reaction>
</comment>
<evidence type="ECO:0000259" key="12">
    <source>
        <dbReference type="PROSITE" id="PS50113"/>
    </source>
</evidence>
<evidence type="ECO:0000256" key="3">
    <source>
        <dbReference type="ARBA" id="ARBA00022553"/>
    </source>
</evidence>
<feature type="domain" description="PAS" evidence="11">
    <location>
        <begin position="240"/>
        <end position="311"/>
    </location>
</feature>
<protein>
    <recommendedName>
        <fullName evidence="2">histidine kinase</fullName>
        <ecNumber evidence="2">2.7.13.3</ecNumber>
    </recommendedName>
</protein>
<dbReference type="EMBL" id="JARXHW010000001">
    <property type="protein sequence ID" value="MDQ8205973.1"/>
    <property type="molecule type" value="Genomic_DNA"/>
</dbReference>
<dbReference type="RefSeq" id="WP_308947943.1">
    <property type="nucleotide sequence ID" value="NZ_JARXHW010000001.1"/>
</dbReference>
<dbReference type="CDD" id="cd00130">
    <property type="entry name" value="PAS"/>
    <property type="match status" value="2"/>
</dbReference>
<dbReference type="SMART" id="SM00091">
    <property type="entry name" value="PAS"/>
    <property type="match status" value="2"/>
</dbReference>
<gene>
    <name evidence="13" type="ORF">QEH52_00500</name>
</gene>
<dbReference type="PRINTS" id="PR00344">
    <property type="entry name" value="BCTRLSENSOR"/>
</dbReference>
<dbReference type="SUPFAM" id="SSF47384">
    <property type="entry name" value="Homodimeric domain of signal transducing histidine kinase"/>
    <property type="match status" value="1"/>
</dbReference>
<reference evidence="13 14" key="1">
    <citation type="submission" date="2023-04" db="EMBL/GenBank/DDBJ databases">
        <title>A novel bacteria isolated from coastal sediment.</title>
        <authorList>
            <person name="Liu X.-J."/>
            <person name="Du Z.-J."/>
        </authorList>
    </citation>
    <scope>NUCLEOTIDE SEQUENCE [LARGE SCALE GENOMIC DNA]</scope>
    <source>
        <strain evidence="13 14">SDUM461003</strain>
    </source>
</reference>
<dbReference type="PROSITE" id="PS50113">
    <property type="entry name" value="PAC"/>
    <property type="match status" value="2"/>
</dbReference>
<feature type="coiled-coil region" evidence="9">
    <location>
        <begin position="355"/>
        <end position="385"/>
    </location>
</feature>
<evidence type="ECO:0000256" key="9">
    <source>
        <dbReference type="SAM" id="Coils"/>
    </source>
</evidence>
<dbReference type="EC" id="2.7.13.3" evidence="2"/>
<evidence type="ECO:0000256" key="6">
    <source>
        <dbReference type="ARBA" id="ARBA00022777"/>
    </source>
</evidence>
<dbReference type="PROSITE" id="PS50112">
    <property type="entry name" value="PAS"/>
    <property type="match status" value="2"/>
</dbReference>
<evidence type="ECO:0000313" key="14">
    <source>
        <dbReference type="Proteomes" id="UP001225316"/>
    </source>
</evidence>
<dbReference type="Gene3D" id="3.30.565.10">
    <property type="entry name" value="Histidine kinase-like ATPase, C-terminal domain"/>
    <property type="match status" value="1"/>
</dbReference>
<name>A0ABU1AP75_9BACT</name>
<evidence type="ECO:0000313" key="13">
    <source>
        <dbReference type="EMBL" id="MDQ8205973.1"/>
    </source>
</evidence>
<dbReference type="SMART" id="SM00388">
    <property type="entry name" value="HisKA"/>
    <property type="match status" value="1"/>
</dbReference>
<evidence type="ECO:0000256" key="1">
    <source>
        <dbReference type="ARBA" id="ARBA00000085"/>
    </source>
</evidence>
<evidence type="ECO:0000256" key="2">
    <source>
        <dbReference type="ARBA" id="ARBA00012438"/>
    </source>
</evidence>
<evidence type="ECO:0000259" key="10">
    <source>
        <dbReference type="PROSITE" id="PS50109"/>
    </source>
</evidence>
<feature type="domain" description="PAS" evidence="11">
    <location>
        <begin position="113"/>
        <end position="183"/>
    </location>
</feature>
<dbReference type="InterPro" id="IPR003594">
    <property type="entry name" value="HATPase_dom"/>
</dbReference>
<dbReference type="Pfam" id="PF02518">
    <property type="entry name" value="HATPase_c"/>
    <property type="match status" value="1"/>
</dbReference>
<evidence type="ECO:0000256" key="8">
    <source>
        <dbReference type="ARBA" id="ARBA00023012"/>
    </source>
</evidence>
<dbReference type="PANTHER" id="PTHR43065:SF46">
    <property type="entry name" value="C4-DICARBOXYLATE TRANSPORT SENSOR PROTEIN DCTB"/>
    <property type="match status" value="1"/>
</dbReference>
<proteinExistence type="predicted"/>
<dbReference type="InterPro" id="IPR036097">
    <property type="entry name" value="HisK_dim/P_sf"/>
</dbReference>
<keyword evidence="4" id="KW-0808">Transferase</keyword>
<dbReference type="Gene3D" id="3.30.450.20">
    <property type="entry name" value="PAS domain"/>
    <property type="match status" value="2"/>
</dbReference>
<comment type="caution">
    <text evidence="13">The sequence shown here is derived from an EMBL/GenBank/DDBJ whole genome shotgun (WGS) entry which is preliminary data.</text>
</comment>
<dbReference type="InterPro" id="IPR005467">
    <property type="entry name" value="His_kinase_dom"/>
</dbReference>
<keyword evidence="5" id="KW-0547">Nucleotide-binding</keyword>
<dbReference type="InterPro" id="IPR004358">
    <property type="entry name" value="Sig_transdc_His_kin-like_C"/>
</dbReference>
<dbReference type="SUPFAM" id="SSF55785">
    <property type="entry name" value="PYP-like sensor domain (PAS domain)"/>
    <property type="match status" value="2"/>
</dbReference>
<accession>A0ABU1AP75</accession>
<dbReference type="InterPro" id="IPR000014">
    <property type="entry name" value="PAS"/>
</dbReference>
<evidence type="ECO:0000259" key="11">
    <source>
        <dbReference type="PROSITE" id="PS50112"/>
    </source>
</evidence>
<dbReference type="NCBIfam" id="TIGR00229">
    <property type="entry name" value="sensory_box"/>
    <property type="match status" value="2"/>
</dbReference>
<dbReference type="InterPro" id="IPR013656">
    <property type="entry name" value="PAS_4"/>
</dbReference>
<organism evidence="13 14">
    <name type="scientific">Thalassobacterium maritimum</name>
    <dbReference type="NCBI Taxonomy" id="3041265"/>
    <lineage>
        <taxon>Bacteria</taxon>
        <taxon>Pseudomonadati</taxon>
        <taxon>Verrucomicrobiota</taxon>
        <taxon>Opitutia</taxon>
        <taxon>Puniceicoccales</taxon>
        <taxon>Coraliomargaritaceae</taxon>
        <taxon>Thalassobacterium</taxon>
    </lineage>
</organism>
<dbReference type="PANTHER" id="PTHR43065">
    <property type="entry name" value="SENSOR HISTIDINE KINASE"/>
    <property type="match status" value="1"/>
</dbReference>
<dbReference type="InterPro" id="IPR001610">
    <property type="entry name" value="PAC"/>
</dbReference>
<dbReference type="InterPro" id="IPR036890">
    <property type="entry name" value="HATPase_C_sf"/>
</dbReference>
<evidence type="ECO:0000256" key="5">
    <source>
        <dbReference type="ARBA" id="ARBA00022741"/>
    </source>
</evidence>
<dbReference type="InterPro" id="IPR035965">
    <property type="entry name" value="PAS-like_dom_sf"/>
</dbReference>
<feature type="domain" description="PAC" evidence="12">
    <location>
        <begin position="184"/>
        <end position="239"/>
    </location>
</feature>
<keyword evidence="7" id="KW-0067">ATP-binding</keyword>
<dbReference type="SMART" id="SM00387">
    <property type="entry name" value="HATPase_c"/>
    <property type="match status" value="1"/>
</dbReference>
<evidence type="ECO:0000256" key="4">
    <source>
        <dbReference type="ARBA" id="ARBA00022679"/>
    </source>
</evidence>
<dbReference type="Proteomes" id="UP001225316">
    <property type="component" value="Unassembled WGS sequence"/>
</dbReference>
<feature type="domain" description="PAC" evidence="12">
    <location>
        <begin position="312"/>
        <end position="367"/>
    </location>
</feature>
<dbReference type="PROSITE" id="PS50109">
    <property type="entry name" value="HIS_KIN"/>
    <property type="match status" value="1"/>
</dbReference>
<feature type="domain" description="Histidine kinase" evidence="10">
    <location>
        <begin position="394"/>
        <end position="624"/>
    </location>
</feature>